<evidence type="ECO:0000313" key="11">
    <source>
        <dbReference type="Proteomes" id="UP000007151"/>
    </source>
</evidence>
<dbReference type="eggNOG" id="ENOG502SR0T">
    <property type="taxonomic scope" value="Eukaryota"/>
</dbReference>
<evidence type="ECO:0000256" key="4">
    <source>
        <dbReference type="ARBA" id="ARBA00022725"/>
    </source>
</evidence>
<keyword evidence="3 9" id="KW-0812">Transmembrane</keyword>
<comment type="subcellular location">
    <subcellularLocation>
        <location evidence="9">Cell membrane</location>
        <topology evidence="9">Multi-pass membrane protein</topology>
    </subcellularLocation>
    <subcellularLocation>
        <location evidence="1">Membrane</location>
        <topology evidence="1">Multi-pass membrane protein</topology>
    </subcellularLocation>
</comment>
<evidence type="ECO:0000256" key="1">
    <source>
        <dbReference type="ARBA" id="ARBA00004141"/>
    </source>
</evidence>
<accession>A0A212EI70</accession>
<dbReference type="FunCoup" id="A0A212EI70">
    <property type="interactions" value="6"/>
</dbReference>
<keyword evidence="5 9" id="KW-1133">Transmembrane helix</keyword>
<comment type="caution">
    <text evidence="10">The sequence shown here is derived from an EMBL/GenBank/DDBJ whole genome shotgun (WGS) entry which is preliminary data.</text>
</comment>
<organism evidence="10 11">
    <name type="scientific">Danaus plexippus plexippus</name>
    <dbReference type="NCBI Taxonomy" id="278856"/>
    <lineage>
        <taxon>Eukaryota</taxon>
        <taxon>Metazoa</taxon>
        <taxon>Ecdysozoa</taxon>
        <taxon>Arthropoda</taxon>
        <taxon>Hexapoda</taxon>
        <taxon>Insecta</taxon>
        <taxon>Pterygota</taxon>
        <taxon>Neoptera</taxon>
        <taxon>Endopterygota</taxon>
        <taxon>Lepidoptera</taxon>
        <taxon>Glossata</taxon>
        <taxon>Ditrysia</taxon>
        <taxon>Papilionoidea</taxon>
        <taxon>Nymphalidae</taxon>
        <taxon>Danainae</taxon>
        <taxon>Danaini</taxon>
        <taxon>Danaina</taxon>
        <taxon>Danaus</taxon>
        <taxon>Danaus</taxon>
    </lineage>
</organism>
<dbReference type="Proteomes" id="UP000007151">
    <property type="component" value="Unassembled WGS sequence"/>
</dbReference>
<dbReference type="PANTHER" id="PTHR21137:SF44">
    <property type="entry name" value="ODORANT RECEPTOR 13A-RELATED"/>
    <property type="match status" value="1"/>
</dbReference>
<evidence type="ECO:0000256" key="8">
    <source>
        <dbReference type="ARBA" id="ARBA00023224"/>
    </source>
</evidence>
<comment type="similarity">
    <text evidence="9">Belongs to the insect chemoreceptor superfamily. Heteromeric odorant receptor channel (TC 1.A.69) family.</text>
</comment>
<keyword evidence="6 9" id="KW-0472">Membrane</keyword>
<evidence type="ECO:0000256" key="6">
    <source>
        <dbReference type="ARBA" id="ARBA00023136"/>
    </source>
</evidence>
<keyword evidence="4 9" id="KW-0552">Olfaction</keyword>
<feature type="transmembrane region" description="Helical" evidence="9">
    <location>
        <begin position="282"/>
        <end position="302"/>
    </location>
</feature>
<dbReference type="AlphaFoldDB" id="A0A212EI70"/>
<evidence type="ECO:0000256" key="3">
    <source>
        <dbReference type="ARBA" id="ARBA00022692"/>
    </source>
</evidence>
<protein>
    <recommendedName>
        <fullName evidence="9">Odorant receptor</fullName>
    </recommendedName>
</protein>
<dbReference type="GO" id="GO:0005549">
    <property type="term" value="F:odorant binding"/>
    <property type="evidence" value="ECO:0007669"/>
    <property type="project" value="InterPro"/>
</dbReference>
<dbReference type="GO" id="GO:0005886">
    <property type="term" value="C:plasma membrane"/>
    <property type="evidence" value="ECO:0007669"/>
    <property type="project" value="UniProtKB-SubCell"/>
</dbReference>
<dbReference type="PANTHER" id="PTHR21137">
    <property type="entry name" value="ODORANT RECEPTOR"/>
    <property type="match status" value="1"/>
</dbReference>
<keyword evidence="7 9" id="KW-0675">Receptor</keyword>
<feature type="transmembrane region" description="Helical" evidence="9">
    <location>
        <begin position="65"/>
        <end position="85"/>
    </location>
</feature>
<evidence type="ECO:0000256" key="2">
    <source>
        <dbReference type="ARBA" id="ARBA00022606"/>
    </source>
</evidence>
<dbReference type="Pfam" id="PF02949">
    <property type="entry name" value="7tm_6"/>
    <property type="match status" value="1"/>
</dbReference>
<feature type="transmembrane region" description="Helical" evidence="9">
    <location>
        <begin position="33"/>
        <end position="53"/>
    </location>
</feature>
<keyword evidence="2 9" id="KW-0716">Sensory transduction</keyword>
<comment type="caution">
    <text evidence="9">Lacks conserved residue(s) required for the propagation of feature annotation.</text>
</comment>
<reference evidence="10 11" key="1">
    <citation type="journal article" date="2011" name="Cell">
        <title>The monarch butterfly genome yields insights into long-distance migration.</title>
        <authorList>
            <person name="Zhan S."/>
            <person name="Merlin C."/>
            <person name="Boore J.L."/>
            <person name="Reppert S.M."/>
        </authorList>
    </citation>
    <scope>NUCLEOTIDE SEQUENCE [LARGE SCALE GENOMIC DNA]</scope>
    <source>
        <strain evidence="10">F-2</strain>
    </source>
</reference>
<evidence type="ECO:0000256" key="9">
    <source>
        <dbReference type="RuleBase" id="RU351113"/>
    </source>
</evidence>
<name>A0A212EI70_DANPL</name>
<evidence type="ECO:0000256" key="7">
    <source>
        <dbReference type="ARBA" id="ARBA00023170"/>
    </source>
</evidence>
<dbReference type="GO" id="GO:0004984">
    <property type="term" value="F:olfactory receptor activity"/>
    <property type="evidence" value="ECO:0007669"/>
    <property type="project" value="InterPro"/>
</dbReference>
<dbReference type="OrthoDB" id="7540137at2759"/>
<dbReference type="EMBL" id="AGBW02014689">
    <property type="protein sequence ID" value="OWR41178.1"/>
    <property type="molecule type" value="Genomic_DNA"/>
</dbReference>
<gene>
    <name evidence="10" type="ORF">KGM_202134</name>
</gene>
<dbReference type="InterPro" id="IPR004117">
    <property type="entry name" value="7tm6_olfct_rcpt"/>
</dbReference>
<proteinExistence type="inferred from homology"/>
<feature type="transmembrane region" description="Helical" evidence="9">
    <location>
        <begin position="123"/>
        <end position="152"/>
    </location>
</feature>
<dbReference type="KEGG" id="dpl:KGM_202134"/>
<dbReference type="GO" id="GO:0007165">
    <property type="term" value="P:signal transduction"/>
    <property type="evidence" value="ECO:0007669"/>
    <property type="project" value="UniProtKB-KW"/>
</dbReference>
<evidence type="ECO:0000313" key="10">
    <source>
        <dbReference type="EMBL" id="OWR41178.1"/>
    </source>
</evidence>
<evidence type="ECO:0000256" key="5">
    <source>
        <dbReference type="ARBA" id="ARBA00022989"/>
    </source>
</evidence>
<feature type="transmembrane region" description="Helical" evidence="9">
    <location>
        <begin position="172"/>
        <end position="196"/>
    </location>
</feature>
<keyword evidence="11" id="KW-1185">Reference proteome</keyword>
<sequence>MDIPAFNDIFEQIKINFWLIGIPLGNSKMTIRYFVFLFCLSLMVSEEIAFFLSRFSVENFLELTQLAPCTFIGLLSILKIIFITIQRQKIYDLSQSLKHLYEDFLGDPIKRNFVSKDFLFLKYLVKCFFILNAILISVYNFSTLIFLAYHYYTKNEILFTLPYAVLLPFSTISWSTWSIVYLHSIISGFVCVLYFATVDALYYILTSHICSQFALLSEEIQSLDENTAYSLTEIIKKHQHILKLSQDLEIIFRAPNLFNVLIGSLEICALGFNLTMGDWSQIPGVILFLLSVLIQILMISVFGENLIRESMRVGQAAFFCKWYTMDRASKKNILILMLRANKPQILTAYQFSVISYESFTKIISISWSYFTILKTLYTN</sequence>
<keyword evidence="8 9" id="KW-0807">Transducer</keyword>